<dbReference type="GO" id="GO:0004222">
    <property type="term" value="F:metalloendopeptidase activity"/>
    <property type="evidence" value="ECO:0007669"/>
    <property type="project" value="InterPro"/>
</dbReference>
<dbReference type="EMBL" id="JADXDR010000041">
    <property type="protein sequence ID" value="KAI7843263.1"/>
    <property type="molecule type" value="Genomic_DNA"/>
</dbReference>
<keyword evidence="5" id="KW-0479">Metal-binding</keyword>
<dbReference type="SMART" id="SM00382">
    <property type="entry name" value="AAA"/>
    <property type="match status" value="1"/>
</dbReference>
<dbReference type="InterPro" id="IPR037219">
    <property type="entry name" value="Peptidase_M41-like"/>
</dbReference>
<dbReference type="Pfam" id="PF17862">
    <property type="entry name" value="AAA_lid_3"/>
    <property type="match status" value="1"/>
</dbReference>
<evidence type="ECO:0000256" key="1">
    <source>
        <dbReference type="ARBA" id="ARBA00001947"/>
    </source>
</evidence>
<keyword evidence="6" id="KW-0547">Nucleotide-binding</keyword>
<keyword evidence="4" id="KW-0645">Protease</keyword>
<evidence type="ECO:0000256" key="6">
    <source>
        <dbReference type="ARBA" id="ARBA00022741"/>
    </source>
</evidence>
<evidence type="ECO:0000256" key="4">
    <source>
        <dbReference type="ARBA" id="ARBA00022670"/>
    </source>
</evidence>
<comment type="caution">
    <text evidence="14">The sequence shown here is derived from an EMBL/GenBank/DDBJ whole genome shotgun (WGS) entry which is preliminary data.</text>
</comment>
<dbReference type="CDD" id="cd19501">
    <property type="entry name" value="RecA-like_FtsH"/>
    <property type="match status" value="1"/>
</dbReference>
<dbReference type="Gene3D" id="1.10.8.60">
    <property type="match status" value="1"/>
</dbReference>
<protein>
    <recommendedName>
        <fullName evidence="13">AAA+ ATPase domain-containing protein</fullName>
    </recommendedName>
</protein>
<dbReference type="InterPro" id="IPR003960">
    <property type="entry name" value="ATPase_AAA_CS"/>
</dbReference>
<gene>
    <name evidence="14" type="ORF">COHA_003096</name>
</gene>
<dbReference type="PANTHER" id="PTHR23076:SF56">
    <property type="entry name" value="INACTIVE ATP-DEPENDENT ZINC METALLOPROTEASE FTSHI 2, CHLOROPLASTIC-RELATED"/>
    <property type="match status" value="1"/>
</dbReference>
<dbReference type="GO" id="GO:0009507">
    <property type="term" value="C:chloroplast"/>
    <property type="evidence" value="ECO:0007669"/>
    <property type="project" value="TreeGrafter"/>
</dbReference>
<dbReference type="GO" id="GO:0004176">
    <property type="term" value="F:ATP-dependent peptidase activity"/>
    <property type="evidence" value="ECO:0007669"/>
    <property type="project" value="InterPro"/>
</dbReference>
<reference evidence="14" key="1">
    <citation type="submission" date="2020-11" db="EMBL/GenBank/DDBJ databases">
        <title>Chlorella ohadii genome sequencing and assembly.</title>
        <authorList>
            <person name="Murik O."/>
            <person name="Treves H."/>
            <person name="Kedem I."/>
            <person name="Shotland Y."/>
            <person name="Kaplan A."/>
        </authorList>
    </citation>
    <scope>NUCLEOTIDE SEQUENCE</scope>
    <source>
        <strain evidence="14">1</strain>
    </source>
</reference>
<evidence type="ECO:0000313" key="14">
    <source>
        <dbReference type="EMBL" id="KAI7843263.1"/>
    </source>
</evidence>
<feature type="compositionally biased region" description="Low complexity" evidence="12">
    <location>
        <begin position="46"/>
        <end position="69"/>
    </location>
</feature>
<keyword evidence="15" id="KW-1185">Reference proteome</keyword>
<keyword evidence="10" id="KW-0482">Metalloprotease</keyword>
<dbReference type="InterPro" id="IPR000642">
    <property type="entry name" value="Peptidase_M41"/>
</dbReference>
<sequence>MKQLLGGGSISRTRPGPQCSGVQCRPCRIAHVQPLRLPGWRHNATSSISSRRQQRQSGVQVAAAAAAGGSSSGKGGGAAPSSRQQAAAQPPAAQQQQQQSGQQQYLYEGKYGLPVVRRKLGYSELLRAVRMGEVSEVHFFTMEEDASQMEGPCLVVLNDGTVAQGHIPDHDWRMHYALETHGVRAVRMAPTPAPAQLKPPQPLLSSSAGAFVVKWSPYALVGLVYLATSYVRWKKGDAEDRQKLRKKAEEDARRKAEEERQDMVLEEAEALARMGMDVAGILAKLKSTGLEVDVAAVEDIVARVARQAAAAAAGQAPMEQERGGLYNTKDEEQMAALQEWRREMEKQMAEGDPQAQAEQMLKMSTAKIRKARDPEKARKQKEAQKKLKNIKLMVTDKDEDVFFDDVAGIGDAKVELMEVVDFFRKPELFRASGSRIPRGVLLCGPPGTGKTLLARAVAGEAGATFIALNASEFVEMFVGVGASRVRDLFAQARAAAPAIIFIDEIDSVGRIRGGAKGNDERDQTLNQMLSEMDGFDNEAQVIVMGATNRRDILDPALVRPGRFDRIVHVPLPDYNGRIEILNVHLRDRAHSDDIDMHELSFATNGYSGAQLANLVNMAATVASQRGSEEICQQDIEQALDFERLGPERPPFSEAARRRIAAMEAATALTCTLLPAIEPVALVTIVPREKHPLGQTVVKANEARELTGLWTRRYLEQQLLTTLAGRAAEELIYGPDDMSTMQQMRIMDARRIVQKLVVSAAMNENPAIGPRTISVPRRVGSLLMQAVPRYLPTELHTIADQEMERLIEAAYEEVKEMLQRNRAALDLLIEGLVEKSTLQGDEVRSIVEQHANAQDLQQRAAEAAPFL</sequence>
<dbReference type="GO" id="GO:0046872">
    <property type="term" value="F:metal ion binding"/>
    <property type="evidence" value="ECO:0007669"/>
    <property type="project" value="UniProtKB-KW"/>
</dbReference>
<keyword evidence="9" id="KW-0067">ATP-binding</keyword>
<dbReference type="Pfam" id="PF01434">
    <property type="entry name" value="Peptidase_M41"/>
    <property type="match status" value="1"/>
</dbReference>
<dbReference type="Gene3D" id="1.20.58.760">
    <property type="entry name" value="Peptidase M41"/>
    <property type="match status" value="1"/>
</dbReference>
<evidence type="ECO:0000256" key="2">
    <source>
        <dbReference type="ARBA" id="ARBA00010044"/>
    </source>
</evidence>
<evidence type="ECO:0000256" key="5">
    <source>
        <dbReference type="ARBA" id="ARBA00022723"/>
    </source>
</evidence>
<evidence type="ECO:0000256" key="7">
    <source>
        <dbReference type="ARBA" id="ARBA00022801"/>
    </source>
</evidence>
<evidence type="ECO:0000256" key="8">
    <source>
        <dbReference type="ARBA" id="ARBA00022833"/>
    </source>
</evidence>
<feature type="domain" description="AAA+ ATPase" evidence="13">
    <location>
        <begin position="436"/>
        <end position="573"/>
    </location>
</feature>
<name>A0AAD5DVH7_9CHLO</name>
<evidence type="ECO:0000256" key="10">
    <source>
        <dbReference type="ARBA" id="ARBA00023049"/>
    </source>
</evidence>
<accession>A0AAD5DVH7</accession>
<keyword evidence="8" id="KW-0862">Zinc</keyword>
<dbReference type="Proteomes" id="UP001205105">
    <property type="component" value="Unassembled WGS sequence"/>
</dbReference>
<evidence type="ECO:0000256" key="11">
    <source>
        <dbReference type="SAM" id="Coils"/>
    </source>
</evidence>
<dbReference type="SUPFAM" id="SSF52540">
    <property type="entry name" value="P-loop containing nucleoside triphosphate hydrolases"/>
    <property type="match status" value="1"/>
</dbReference>
<organism evidence="14 15">
    <name type="scientific">Chlorella ohadii</name>
    <dbReference type="NCBI Taxonomy" id="2649997"/>
    <lineage>
        <taxon>Eukaryota</taxon>
        <taxon>Viridiplantae</taxon>
        <taxon>Chlorophyta</taxon>
        <taxon>core chlorophytes</taxon>
        <taxon>Trebouxiophyceae</taxon>
        <taxon>Chlorellales</taxon>
        <taxon>Chlorellaceae</taxon>
        <taxon>Chlorella clade</taxon>
        <taxon>Chlorella</taxon>
    </lineage>
</organism>
<keyword evidence="11" id="KW-0175">Coiled coil</keyword>
<dbReference type="GO" id="GO:0045037">
    <property type="term" value="P:protein import into chloroplast stroma"/>
    <property type="evidence" value="ECO:0007669"/>
    <property type="project" value="TreeGrafter"/>
</dbReference>
<evidence type="ECO:0000256" key="12">
    <source>
        <dbReference type="SAM" id="MobiDB-lite"/>
    </source>
</evidence>
<dbReference type="InterPro" id="IPR041569">
    <property type="entry name" value="AAA_lid_3"/>
</dbReference>
<dbReference type="PROSITE" id="PS00674">
    <property type="entry name" value="AAA"/>
    <property type="match status" value="1"/>
</dbReference>
<feature type="coiled-coil region" evidence="11">
    <location>
        <begin position="238"/>
        <end position="273"/>
    </location>
</feature>
<proteinExistence type="inferred from homology"/>
<feature type="region of interest" description="Disordered" evidence="12">
    <location>
        <begin position="1"/>
        <end position="23"/>
    </location>
</feature>
<dbReference type="Pfam" id="PF00004">
    <property type="entry name" value="AAA"/>
    <property type="match status" value="1"/>
</dbReference>
<dbReference type="PANTHER" id="PTHR23076">
    <property type="entry name" value="METALLOPROTEASE M41 FTSH"/>
    <property type="match status" value="1"/>
</dbReference>
<evidence type="ECO:0000256" key="9">
    <source>
        <dbReference type="ARBA" id="ARBA00022840"/>
    </source>
</evidence>
<dbReference type="GO" id="GO:0006508">
    <property type="term" value="P:proteolysis"/>
    <property type="evidence" value="ECO:0007669"/>
    <property type="project" value="UniProtKB-KW"/>
</dbReference>
<evidence type="ECO:0000256" key="3">
    <source>
        <dbReference type="ARBA" id="ARBA00010550"/>
    </source>
</evidence>
<feature type="region of interest" description="Disordered" evidence="12">
    <location>
        <begin position="38"/>
        <end position="101"/>
    </location>
</feature>
<dbReference type="GO" id="GO:0005524">
    <property type="term" value="F:ATP binding"/>
    <property type="evidence" value="ECO:0007669"/>
    <property type="project" value="UniProtKB-KW"/>
</dbReference>
<dbReference type="AlphaFoldDB" id="A0AAD5DVH7"/>
<dbReference type="Gene3D" id="3.40.50.300">
    <property type="entry name" value="P-loop containing nucleotide triphosphate hydrolases"/>
    <property type="match status" value="1"/>
</dbReference>
<comment type="similarity">
    <text evidence="3">In the N-terminal section; belongs to the AAA ATPase family.</text>
</comment>
<dbReference type="InterPro" id="IPR003593">
    <property type="entry name" value="AAA+_ATPase"/>
</dbReference>
<feature type="compositionally biased region" description="Low complexity" evidence="12">
    <location>
        <begin position="79"/>
        <end position="101"/>
    </location>
</feature>
<dbReference type="InterPro" id="IPR003959">
    <property type="entry name" value="ATPase_AAA_core"/>
</dbReference>
<keyword evidence="7" id="KW-0378">Hydrolase</keyword>
<comment type="cofactor">
    <cofactor evidence="1">
        <name>Zn(2+)</name>
        <dbReference type="ChEBI" id="CHEBI:29105"/>
    </cofactor>
</comment>
<evidence type="ECO:0000313" key="15">
    <source>
        <dbReference type="Proteomes" id="UP001205105"/>
    </source>
</evidence>
<dbReference type="FunFam" id="3.40.50.300:FF:000001">
    <property type="entry name" value="ATP-dependent zinc metalloprotease FtsH"/>
    <property type="match status" value="1"/>
</dbReference>
<evidence type="ECO:0000259" key="13">
    <source>
        <dbReference type="SMART" id="SM00382"/>
    </source>
</evidence>
<comment type="similarity">
    <text evidence="2">In the C-terminal section; belongs to the peptidase M41 family.</text>
</comment>
<dbReference type="GO" id="GO:0016887">
    <property type="term" value="F:ATP hydrolysis activity"/>
    <property type="evidence" value="ECO:0007669"/>
    <property type="project" value="InterPro"/>
</dbReference>
<dbReference type="InterPro" id="IPR027417">
    <property type="entry name" value="P-loop_NTPase"/>
</dbReference>
<dbReference type="SUPFAM" id="SSF140990">
    <property type="entry name" value="FtsH protease domain-like"/>
    <property type="match status" value="1"/>
</dbReference>